<dbReference type="FunFam" id="3.30.230.10:FF:000072">
    <property type="entry name" value="Diphosphomevalonate decarboxylase"/>
    <property type="match status" value="1"/>
</dbReference>
<evidence type="ECO:0000259" key="9">
    <source>
        <dbReference type="Pfam" id="PF22700"/>
    </source>
</evidence>
<evidence type="ECO:0000256" key="7">
    <source>
        <dbReference type="ARBA" id="ARBA00023239"/>
    </source>
</evidence>
<dbReference type="GO" id="GO:0004163">
    <property type="term" value="F:diphosphomevalonate decarboxylase activity"/>
    <property type="evidence" value="ECO:0007669"/>
    <property type="project" value="UniProtKB-EC"/>
</dbReference>
<evidence type="ECO:0000256" key="4">
    <source>
        <dbReference type="ARBA" id="ARBA00022741"/>
    </source>
</evidence>
<dbReference type="EC" id="4.1.1.33" evidence="2"/>
<gene>
    <name evidence="10" type="primary">mvaD</name>
    <name evidence="10" type="ORF">FY536_06565</name>
</gene>
<keyword evidence="7 10" id="KW-0456">Lyase</keyword>
<sequence>MVAFTARAHTNIALLKYWGKADQKLIIPTTTSISLTLNEFYTETTVEFNDDLANDQITLDHQPLKAKDQKKIINFLDLIRAQANINTYAKVESFNHVPTAAGLASSASAFAALAGASAAAAGLDLTPADLSRLARQGSGSASRSIFGGFVQWDRGTDHQTSVAHPLQEQVDWPIQLLTVIVSDQPKKINSRGGMQNAMQNSPFYQSWVERSNALVKPMQTAINQHDLATLGKIAEQNALEMHAQNMVANPPFFYLTDISWKIINLVQELRENGLKVYATMDAGPNVKIISHPDDTEKIEDALHTILPEITIQVATPGPGLKIWQNGATHA</sequence>
<evidence type="ECO:0000256" key="2">
    <source>
        <dbReference type="ARBA" id="ARBA00012296"/>
    </source>
</evidence>
<evidence type="ECO:0000256" key="3">
    <source>
        <dbReference type="ARBA" id="ARBA00022516"/>
    </source>
</evidence>
<dbReference type="InterPro" id="IPR014721">
    <property type="entry name" value="Ribsml_uS5_D2-typ_fold_subgr"/>
</dbReference>
<dbReference type="Gene3D" id="3.30.230.10">
    <property type="match status" value="1"/>
</dbReference>
<reference evidence="10 11" key="1">
    <citation type="submission" date="2019-08" db="EMBL/GenBank/DDBJ databases">
        <authorList>
            <person name="Chang H.C."/>
            <person name="Mun S.Y."/>
        </authorList>
    </citation>
    <scope>NUCLEOTIDE SEQUENCE [LARGE SCALE GENOMIC DNA]</scope>
    <source>
        <strain evidence="10 11">SK</strain>
    </source>
</reference>
<keyword evidence="3" id="KW-0444">Lipid biosynthesis</keyword>
<dbReference type="RefSeq" id="WP_006845277.1">
    <property type="nucleotide sequence ID" value="NZ_CP026847.1"/>
</dbReference>
<dbReference type="Pfam" id="PF22700">
    <property type="entry name" value="MVD-like_N"/>
    <property type="match status" value="1"/>
</dbReference>
<evidence type="ECO:0000256" key="6">
    <source>
        <dbReference type="ARBA" id="ARBA00023098"/>
    </source>
</evidence>
<dbReference type="GO" id="GO:0005829">
    <property type="term" value="C:cytosol"/>
    <property type="evidence" value="ECO:0007669"/>
    <property type="project" value="InterPro"/>
</dbReference>
<name>A0A7H1MN91_9LACO</name>
<dbReference type="InterPro" id="IPR020568">
    <property type="entry name" value="Ribosomal_Su5_D2-typ_SF"/>
</dbReference>
<dbReference type="PIRSF" id="PIRSF015950">
    <property type="entry name" value="Mev_P_decrbx"/>
    <property type="match status" value="1"/>
</dbReference>
<proteinExistence type="inferred from homology"/>
<dbReference type="Gene3D" id="3.30.70.890">
    <property type="entry name" value="GHMP kinase, C-terminal domain"/>
    <property type="match status" value="1"/>
</dbReference>
<dbReference type="AlphaFoldDB" id="A0A7H1MN91"/>
<dbReference type="GO" id="GO:0019287">
    <property type="term" value="P:isopentenyl diphosphate biosynthetic process, mevalonate pathway"/>
    <property type="evidence" value="ECO:0007669"/>
    <property type="project" value="InterPro"/>
</dbReference>
<dbReference type="PANTHER" id="PTHR10977">
    <property type="entry name" value="DIPHOSPHOMEVALONATE DECARBOXYLASE"/>
    <property type="match status" value="1"/>
</dbReference>
<dbReference type="GO" id="GO:0005524">
    <property type="term" value="F:ATP binding"/>
    <property type="evidence" value="ECO:0007669"/>
    <property type="project" value="UniProtKB-KW"/>
</dbReference>
<dbReference type="Proteomes" id="UP000516446">
    <property type="component" value="Chromosome"/>
</dbReference>
<keyword evidence="11" id="KW-1185">Reference proteome</keyword>
<protein>
    <recommendedName>
        <fullName evidence="2">diphosphomevalonate decarboxylase</fullName>
        <ecNumber evidence="2">4.1.1.33</ecNumber>
    </recommendedName>
</protein>
<evidence type="ECO:0000256" key="5">
    <source>
        <dbReference type="ARBA" id="ARBA00022840"/>
    </source>
</evidence>
<keyword evidence="4" id="KW-0547">Nucleotide-binding</keyword>
<keyword evidence="6" id="KW-0443">Lipid metabolism</keyword>
<accession>A0A7H1MN91</accession>
<dbReference type="SUPFAM" id="SSF54211">
    <property type="entry name" value="Ribosomal protein S5 domain 2-like"/>
    <property type="match status" value="1"/>
</dbReference>
<organism evidence="10 11">
    <name type="scientific">Weissella koreensis</name>
    <dbReference type="NCBI Taxonomy" id="165096"/>
    <lineage>
        <taxon>Bacteria</taxon>
        <taxon>Bacillati</taxon>
        <taxon>Bacillota</taxon>
        <taxon>Bacilli</taxon>
        <taxon>Lactobacillales</taxon>
        <taxon>Lactobacillaceae</taxon>
        <taxon>Weissella</taxon>
    </lineage>
</organism>
<dbReference type="EMBL" id="CP043431">
    <property type="protein sequence ID" value="QNT64927.1"/>
    <property type="molecule type" value="Genomic_DNA"/>
</dbReference>
<dbReference type="PANTHER" id="PTHR10977:SF3">
    <property type="entry name" value="DIPHOSPHOMEVALONATE DECARBOXYLASE"/>
    <property type="match status" value="1"/>
</dbReference>
<evidence type="ECO:0000256" key="1">
    <source>
        <dbReference type="ARBA" id="ARBA00008831"/>
    </source>
</evidence>
<keyword evidence="5" id="KW-0067">ATP-binding</keyword>
<feature type="domain" description="Diphosphomevalonate decarboxylase-like N-terminal" evidence="9">
    <location>
        <begin position="8"/>
        <end position="163"/>
    </location>
</feature>
<dbReference type="InterPro" id="IPR053859">
    <property type="entry name" value="MVD-like_N"/>
</dbReference>
<evidence type="ECO:0000259" key="8">
    <source>
        <dbReference type="Pfam" id="PF18376"/>
    </source>
</evidence>
<dbReference type="InterPro" id="IPR029765">
    <property type="entry name" value="Mev_diP_decarb"/>
</dbReference>
<dbReference type="InterPro" id="IPR036554">
    <property type="entry name" value="GHMP_kinase_C_sf"/>
</dbReference>
<evidence type="ECO:0000313" key="10">
    <source>
        <dbReference type="EMBL" id="QNT64927.1"/>
    </source>
</evidence>
<dbReference type="InterPro" id="IPR005935">
    <property type="entry name" value="Mev_decarb"/>
</dbReference>
<dbReference type="SUPFAM" id="SSF55060">
    <property type="entry name" value="GHMP Kinase, C-terminal domain"/>
    <property type="match status" value="1"/>
</dbReference>
<evidence type="ECO:0000313" key="11">
    <source>
        <dbReference type="Proteomes" id="UP000516446"/>
    </source>
</evidence>
<feature type="domain" description="Mvd1 C-terminal" evidence="8">
    <location>
        <begin position="177"/>
        <end position="308"/>
    </location>
</feature>
<dbReference type="NCBIfam" id="TIGR01240">
    <property type="entry name" value="mevDPdecarb"/>
    <property type="match status" value="1"/>
</dbReference>
<comment type="similarity">
    <text evidence="1">Belongs to the diphosphomevalonate decarboxylase family.</text>
</comment>
<dbReference type="InterPro" id="IPR041431">
    <property type="entry name" value="Mvd1_C"/>
</dbReference>
<dbReference type="Pfam" id="PF18376">
    <property type="entry name" value="MDD_C"/>
    <property type="match status" value="1"/>
</dbReference>